<dbReference type="Gene3D" id="1.10.510.10">
    <property type="entry name" value="Transferase(Phosphotransferase) domain 1"/>
    <property type="match status" value="1"/>
</dbReference>
<name>A0A1H9TKF7_9BACI</name>
<evidence type="ECO:0000313" key="4">
    <source>
        <dbReference type="EMBL" id="SER97093.1"/>
    </source>
</evidence>
<dbReference type="CDD" id="cd05121">
    <property type="entry name" value="ABC1_ADCK3-like"/>
    <property type="match status" value="1"/>
</dbReference>
<keyword evidence="5" id="KW-1185">Reference proteome</keyword>
<dbReference type="PANTHER" id="PTHR10566">
    <property type="entry name" value="CHAPERONE-ACTIVITY OF BC1 COMPLEX CABC1 -RELATED"/>
    <property type="match status" value="1"/>
</dbReference>
<dbReference type="InterPro" id="IPR004147">
    <property type="entry name" value="ABC1_dom"/>
</dbReference>
<evidence type="ECO:0000313" key="5">
    <source>
        <dbReference type="Proteomes" id="UP000199318"/>
    </source>
</evidence>
<keyword evidence="2" id="KW-0472">Membrane</keyword>
<feature type="domain" description="ABC1 atypical kinase-like" evidence="3">
    <location>
        <begin position="88"/>
        <end position="329"/>
    </location>
</feature>
<dbReference type="OrthoDB" id="9795390at2"/>
<dbReference type="GO" id="GO:0016301">
    <property type="term" value="F:kinase activity"/>
    <property type="evidence" value="ECO:0007669"/>
    <property type="project" value="UniProtKB-KW"/>
</dbReference>
<dbReference type="STRING" id="1464123.SAMN05444126_11042"/>
<gene>
    <name evidence="4" type="ORF">SAMN05444126_11042</name>
</gene>
<organism evidence="4 5">
    <name type="scientific">Salisediminibacterium halotolerans</name>
    <dbReference type="NCBI Taxonomy" id="517425"/>
    <lineage>
        <taxon>Bacteria</taxon>
        <taxon>Bacillati</taxon>
        <taxon>Bacillota</taxon>
        <taxon>Bacilli</taxon>
        <taxon>Bacillales</taxon>
        <taxon>Bacillaceae</taxon>
        <taxon>Salisediminibacterium</taxon>
    </lineage>
</organism>
<keyword evidence="4" id="KW-0418">Kinase</keyword>
<dbReference type="Pfam" id="PF03109">
    <property type="entry name" value="ABC1"/>
    <property type="match status" value="1"/>
</dbReference>
<protein>
    <submittedName>
        <fullName evidence="4">Predicted unusual protein kinase regulating ubiquinone biosynthesis, AarF/ABC1/UbiB family</fullName>
    </submittedName>
</protein>
<keyword evidence="4" id="KW-0830">Ubiquinone</keyword>
<dbReference type="AlphaFoldDB" id="A0A1H9TKF7"/>
<evidence type="ECO:0000256" key="2">
    <source>
        <dbReference type="SAM" id="Phobius"/>
    </source>
</evidence>
<accession>A0A1H9TKF7</accession>
<keyword evidence="4" id="KW-0808">Transferase</keyword>
<evidence type="ECO:0000256" key="1">
    <source>
        <dbReference type="ARBA" id="ARBA00009670"/>
    </source>
</evidence>
<feature type="transmembrane region" description="Helical" evidence="2">
    <location>
        <begin position="487"/>
        <end position="508"/>
    </location>
</feature>
<keyword evidence="2" id="KW-0812">Transmembrane</keyword>
<dbReference type="InterPro" id="IPR050154">
    <property type="entry name" value="UbiB_kinase"/>
</dbReference>
<evidence type="ECO:0000259" key="3">
    <source>
        <dbReference type="Pfam" id="PF03109"/>
    </source>
</evidence>
<comment type="similarity">
    <text evidence="1">Belongs to the protein kinase superfamily. ADCK protein kinase family.</text>
</comment>
<dbReference type="InterPro" id="IPR011009">
    <property type="entry name" value="Kinase-like_dom_sf"/>
</dbReference>
<sequence length="548" mass="63542">MKNFSLYRIYITVYMTVKFIFQLYLFHKRNPSWDATTYEQWEELLRKQAQEYRERAVQLEGLLIKVGQFLSTRADIMPQVFLDELADLIDQVPPVPPGLSMQLLEKEWGQPYTNYLSEISEQPVASASIGEVFKGQLLNGQDVAIKIQRFNIDKIIKADFKSLRIVLWITRKFTKFGREIDTKALYKEVVSTIGDELNYYKELKNGQYFKKKFEDKENYYIPQFYEEYSTRRVLVMEWVDGRKVTDMAFLRQNNIDPIATSEKLFSFFLDQLIDSGKFHADPHQGNIFVTAEGQIIILDFGMIGEITRSDSENIRKMVQGFVLEDYELAVDQLQELGFLLPHADKQRMQNLLKYYIDLYLEQDLNELDQATVEEIFEDLQAIVREQPIQLPAEFAFLGRAASIGLGVLATLNPNIDFLALGKPAVSEWLEEKGSESGPTWQKQVLTESARPLLALPKNINNYLESPKLDRYQADQHQWRVINHQRSMLGLSAAVAVFILFLIVAAVFYYLEAMFLSLSFGVLATAALFLSLILYKSHKRWVNKFYQGN</sequence>
<reference evidence="5" key="1">
    <citation type="submission" date="2016-10" db="EMBL/GenBank/DDBJ databases">
        <authorList>
            <person name="de Groot N.N."/>
        </authorList>
    </citation>
    <scope>NUCLEOTIDE SEQUENCE [LARGE SCALE GENOMIC DNA]</scope>
    <source>
        <strain evidence="5">10nlg</strain>
    </source>
</reference>
<feature type="transmembrane region" description="Helical" evidence="2">
    <location>
        <begin position="514"/>
        <end position="534"/>
    </location>
</feature>
<proteinExistence type="inferred from homology"/>
<feature type="transmembrane region" description="Helical" evidence="2">
    <location>
        <begin position="6"/>
        <end position="26"/>
    </location>
</feature>
<comment type="caution">
    <text evidence="4">The sequence shown here is derived from an EMBL/GenBank/DDBJ whole genome shotgun (WGS) entry which is preliminary data.</text>
</comment>
<dbReference type="RefSeq" id="WP_093072746.1">
    <property type="nucleotide sequence ID" value="NZ_FOGV01000010.1"/>
</dbReference>
<keyword evidence="2" id="KW-1133">Transmembrane helix</keyword>
<dbReference type="SUPFAM" id="SSF56112">
    <property type="entry name" value="Protein kinase-like (PK-like)"/>
    <property type="match status" value="1"/>
</dbReference>
<dbReference type="EMBL" id="FOGV01000010">
    <property type="protein sequence ID" value="SER97093.1"/>
    <property type="molecule type" value="Genomic_DNA"/>
</dbReference>
<dbReference type="PANTHER" id="PTHR10566:SF113">
    <property type="entry name" value="PROTEIN ACTIVITY OF BC1 COMPLEX KINASE 7, CHLOROPLASTIC"/>
    <property type="match status" value="1"/>
</dbReference>
<dbReference type="Proteomes" id="UP000199318">
    <property type="component" value="Unassembled WGS sequence"/>
</dbReference>